<dbReference type="Proteomes" id="UP000075221">
    <property type="component" value="Chromosome"/>
</dbReference>
<evidence type="ECO:0000256" key="6">
    <source>
        <dbReference type="ARBA" id="ARBA00023004"/>
    </source>
</evidence>
<protein>
    <recommendedName>
        <fullName evidence="1 12">GTP 3',8-cyclase</fullName>
        <ecNumber evidence="1 12">4.1.99.22</ecNumber>
    </recommendedName>
    <alternativeName>
        <fullName evidence="12">Molybdenum cofactor biosynthesis protein A</fullName>
    </alternativeName>
</protein>
<feature type="binding site" evidence="12">
    <location>
        <position position="38"/>
    </location>
    <ligand>
        <name>S-adenosyl-L-methionine</name>
        <dbReference type="ChEBI" id="CHEBI:59789"/>
    </ligand>
</feature>
<feature type="binding site" evidence="12">
    <location>
        <position position="275"/>
    </location>
    <ligand>
        <name>[4Fe-4S] cluster</name>
        <dbReference type="ChEBI" id="CHEBI:49883"/>
        <label>2</label>
        <note>4Fe-4S-substrate</note>
    </ligand>
</feature>
<dbReference type="EC" id="4.1.99.22" evidence="1 12"/>
<feature type="domain" description="Radical SAM core" evidence="14">
    <location>
        <begin position="16"/>
        <end position="233"/>
    </location>
</feature>
<dbReference type="GO" id="GO:0061798">
    <property type="term" value="F:GTP 3',8'-cyclase activity"/>
    <property type="evidence" value="ECO:0007669"/>
    <property type="project" value="UniProtKB-UniRule"/>
</dbReference>
<accession>A0AAC9FCR6</accession>
<dbReference type="Pfam" id="PF06463">
    <property type="entry name" value="Mob_synth_C"/>
    <property type="match status" value="1"/>
</dbReference>
<comment type="cofactor">
    <cofactor evidence="12">
        <name>[4Fe-4S] cluster</name>
        <dbReference type="ChEBI" id="CHEBI:49883"/>
    </cofactor>
    <text evidence="12">Binds 2 [4Fe-4S] clusters. Binds 1 [4Fe-4S] cluster coordinated with 3 cysteines and an exchangeable S-adenosyl-L-methionine and 1 [4Fe-4S] cluster coordinated with 3 cysteines and the GTP-derived substrate.</text>
</comment>
<keyword evidence="4 12" id="KW-0479">Metal-binding</keyword>
<keyword evidence="10 12" id="KW-0456">Lyase</keyword>
<dbReference type="GO" id="GO:1904047">
    <property type="term" value="F:S-adenosyl-L-methionine binding"/>
    <property type="evidence" value="ECO:0007669"/>
    <property type="project" value="UniProtKB-UniRule"/>
</dbReference>
<feature type="binding site" evidence="12">
    <location>
        <begin position="277"/>
        <end position="279"/>
    </location>
    <ligand>
        <name>GTP</name>
        <dbReference type="ChEBI" id="CHEBI:37565"/>
    </ligand>
</feature>
<evidence type="ECO:0000256" key="13">
    <source>
        <dbReference type="SAM" id="MobiDB-lite"/>
    </source>
</evidence>
<evidence type="ECO:0000313" key="16">
    <source>
        <dbReference type="EMBL" id="AOZ48422.1"/>
    </source>
</evidence>
<dbReference type="SUPFAM" id="SSF102114">
    <property type="entry name" value="Radical SAM enzymes"/>
    <property type="match status" value="1"/>
</dbReference>
<feature type="binding site" evidence="12">
    <location>
        <position position="111"/>
    </location>
    <ligand>
        <name>GTP</name>
        <dbReference type="ChEBI" id="CHEBI:37565"/>
    </ligand>
</feature>
<dbReference type="InterPro" id="IPR013483">
    <property type="entry name" value="MoaA"/>
</dbReference>
<dbReference type="GO" id="GO:0051539">
    <property type="term" value="F:4 iron, 4 sulfur cluster binding"/>
    <property type="evidence" value="ECO:0007669"/>
    <property type="project" value="UniProtKB-UniRule"/>
</dbReference>
<dbReference type="NCBIfam" id="TIGR02666">
    <property type="entry name" value="moaA"/>
    <property type="match status" value="1"/>
</dbReference>
<keyword evidence="6 12" id="KW-0408">Iron</keyword>
<dbReference type="SFLD" id="SFLDG01386">
    <property type="entry name" value="main_SPASM_domain-containing"/>
    <property type="match status" value="1"/>
</dbReference>
<keyword evidence="2 12" id="KW-0004">4Fe-4S</keyword>
<feature type="binding site" evidence="12">
    <location>
        <position position="289"/>
    </location>
    <ligand>
        <name>[4Fe-4S] cluster</name>
        <dbReference type="ChEBI" id="CHEBI:49883"/>
        <label>2</label>
        <note>4Fe-4S-substrate</note>
    </ligand>
</feature>
<reference evidence="16 18" key="1">
    <citation type="journal article" date="2016" name="Plant Dis.">
        <title>Improved production of propionic acid using genome shuffling.</title>
        <authorList>
            <person name="Luna-Flores C.H."/>
            <person name="Palfreyman R.W."/>
            <person name="Kromer J.O."/>
            <person name="Nielsen L.K."/>
            <person name="Marcellin E."/>
        </authorList>
    </citation>
    <scope>NUCLEOTIDE SEQUENCE [LARGE SCALE GENOMIC DNA]</scope>
    <source>
        <strain evidence="16 18">F3E8</strain>
    </source>
</reference>
<dbReference type="EMBL" id="CP015970">
    <property type="protein sequence ID" value="AOZ48422.1"/>
    <property type="molecule type" value="Genomic_DNA"/>
</dbReference>
<name>A0AAC9FCR6_9ACTN</name>
<feature type="binding site" evidence="12">
    <location>
        <position position="272"/>
    </location>
    <ligand>
        <name>[4Fe-4S] cluster</name>
        <dbReference type="ChEBI" id="CHEBI:49883"/>
        <label>2</label>
        <note>4Fe-4S-substrate</note>
    </ligand>
</feature>
<evidence type="ECO:0000256" key="1">
    <source>
        <dbReference type="ARBA" id="ARBA00012167"/>
    </source>
</evidence>
<dbReference type="GO" id="GO:0061799">
    <property type="term" value="F:cyclic pyranopterin monophosphate synthase activity"/>
    <property type="evidence" value="ECO:0007669"/>
    <property type="project" value="TreeGrafter"/>
</dbReference>
<feature type="binding site" evidence="12">
    <location>
        <position position="172"/>
    </location>
    <ligand>
        <name>GTP</name>
        <dbReference type="ChEBI" id="CHEBI:37565"/>
    </ligand>
</feature>
<evidence type="ECO:0000256" key="7">
    <source>
        <dbReference type="ARBA" id="ARBA00023014"/>
    </source>
</evidence>
<evidence type="ECO:0000256" key="8">
    <source>
        <dbReference type="ARBA" id="ARBA00023134"/>
    </source>
</evidence>
<keyword evidence="5 12" id="KW-0547">Nucleotide-binding</keyword>
<evidence type="ECO:0000313" key="17">
    <source>
        <dbReference type="Proteomes" id="UP000075221"/>
    </source>
</evidence>
<dbReference type="Pfam" id="PF04055">
    <property type="entry name" value="Radical_SAM"/>
    <property type="match status" value="1"/>
</dbReference>
<evidence type="ECO:0000256" key="4">
    <source>
        <dbReference type="ARBA" id="ARBA00022723"/>
    </source>
</evidence>
<evidence type="ECO:0000256" key="3">
    <source>
        <dbReference type="ARBA" id="ARBA00022691"/>
    </source>
</evidence>
<reference evidence="15 17" key="2">
    <citation type="submission" date="2016-02" db="EMBL/GenBank/DDBJ databases">
        <title>Complete Genome Sequence of Propionibacterium acidipropionici ATCC 55737.</title>
        <authorList>
            <person name="Luna Flores C.H."/>
            <person name="Nielsen L.K."/>
            <person name="Marcellin E."/>
        </authorList>
    </citation>
    <scope>NUCLEOTIDE SEQUENCE [LARGE SCALE GENOMIC DNA]</scope>
    <source>
        <strain evidence="15 17">ATCC 55737</strain>
    </source>
</reference>
<dbReference type="InterPro" id="IPR007197">
    <property type="entry name" value="rSAM"/>
</dbReference>
<dbReference type="CDD" id="cd21117">
    <property type="entry name" value="Twitch_MoaA"/>
    <property type="match status" value="1"/>
</dbReference>
<dbReference type="AlphaFoldDB" id="A0AAC9FCR6"/>
<dbReference type="EMBL" id="CP014352">
    <property type="protein sequence ID" value="AMS07209.1"/>
    <property type="molecule type" value="Genomic_DNA"/>
</dbReference>
<evidence type="ECO:0000256" key="2">
    <source>
        <dbReference type="ARBA" id="ARBA00022485"/>
    </source>
</evidence>
<dbReference type="SFLD" id="SFLDG01383">
    <property type="entry name" value="cyclic_pyranopterin_phosphate"/>
    <property type="match status" value="1"/>
</dbReference>
<evidence type="ECO:0000313" key="15">
    <source>
        <dbReference type="EMBL" id="AMS07209.1"/>
    </source>
</evidence>
<comment type="similarity">
    <text evidence="12">Belongs to the radical SAM superfamily. MoaA family.</text>
</comment>
<proteinExistence type="inferred from homology"/>
<dbReference type="SFLD" id="SFLDG01067">
    <property type="entry name" value="SPASM/twitch_domain_containing"/>
    <property type="match status" value="1"/>
</dbReference>
<feature type="binding site" evidence="12">
    <location>
        <position position="80"/>
    </location>
    <ligand>
        <name>S-adenosyl-L-methionine</name>
        <dbReference type="ChEBI" id="CHEBI:59789"/>
    </ligand>
</feature>
<gene>
    <name evidence="12" type="primary">moaA</name>
    <name evidence="16" type="ORF">A8L58_12815</name>
    <name evidence="15" type="ORF">AXH35_11365</name>
</gene>
<evidence type="ECO:0000256" key="10">
    <source>
        <dbReference type="ARBA" id="ARBA00023239"/>
    </source>
</evidence>
<dbReference type="RefSeq" id="WP_062820799.1">
    <property type="nucleotide sequence ID" value="NZ_CP014352.1"/>
</dbReference>
<dbReference type="Proteomes" id="UP000178666">
    <property type="component" value="Chromosome"/>
</dbReference>
<dbReference type="InterPro" id="IPR000385">
    <property type="entry name" value="MoaA_NifB_PqqE_Fe-S-bd_CS"/>
</dbReference>
<evidence type="ECO:0000256" key="12">
    <source>
        <dbReference type="HAMAP-Rule" id="MF_01225"/>
    </source>
</evidence>
<dbReference type="PROSITE" id="PS51918">
    <property type="entry name" value="RADICAL_SAM"/>
    <property type="match status" value="1"/>
</dbReference>
<organism evidence="15 17">
    <name type="scientific">Acidipropionibacterium acidipropionici</name>
    <dbReference type="NCBI Taxonomy" id="1748"/>
    <lineage>
        <taxon>Bacteria</taxon>
        <taxon>Bacillati</taxon>
        <taxon>Actinomycetota</taxon>
        <taxon>Actinomycetes</taxon>
        <taxon>Propionibacteriales</taxon>
        <taxon>Propionibacteriaceae</taxon>
        <taxon>Acidipropionibacterium</taxon>
    </lineage>
</organism>
<dbReference type="GO" id="GO:0046872">
    <property type="term" value="F:metal ion binding"/>
    <property type="evidence" value="ECO:0007669"/>
    <property type="project" value="UniProtKB-KW"/>
</dbReference>
<evidence type="ECO:0000259" key="14">
    <source>
        <dbReference type="PROSITE" id="PS51918"/>
    </source>
</evidence>
<dbReference type="InterPro" id="IPR006638">
    <property type="entry name" value="Elp3/MiaA/NifB-like_rSAM"/>
</dbReference>
<dbReference type="PANTHER" id="PTHR22960">
    <property type="entry name" value="MOLYBDOPTERIN COFACTOR SYNTHESIS PROTEIN A"/>
    <property type="match status" value="1"/>
</dbReference>
<dbReference type="PANTHER" id="PTHR22960:SF0">
    <property type="entry name" value="MOLYBDENUM COFACTOR BIOSYNTHESIS PROTEIN 1"/>
    <property type="match status" value="1"/>
</dbReference>
<comment type="subunit">
    <text evidence="12">Monomer and homodimer.</text>
</comment>
<dbReference type="InterPro" id="IPR010505">
    <property type="entry name" value="MoaA_twitch"/>
</dbReference>
<evidence type="ECO:0000313" key="18">
    <source>
        <dbReference type="Proteomes" id="UP000178666"/>
    </source>
</evidence>
<keyword evidence="3 12" id="KW-0949">S-adenosyl-L-methionine</keyword>
<dbReference type="CDD" id="cd01335">
    <property type="entry name" value="Radical_SAM"/>
    <property type="match status" value="1"/>
</dbReference>
<dbReference type="InterPro" id="IPR013785">
    <property type="entry name" value="Aldolase_TIM"/>
</dbReference>
<feature type="binding site" evidence="12">
    <location>
        <position position="32"/>
    </location>
    <ligand>
        <name>[4Fe-4S] cluster</name>
        <dbReference type="ChEBI" id="CHEBI:49883"/>
        <label>1</label>
        <note>4Fe-4S-S-AdoMet</note>
    </ligand>
</feature>
<feature type="binding site" evidence="12">
    <location>
        <position position="39"/>
    </location>
    <ligand>
        <name>[4Fe-4S] cluster</name>
        <dbReference type="ChEBI" id="CHEBI:49883"/>
        <label>1</label>
        <note>4Fe-4S-S-AdoMet</note>
    </ligand>
</feature>
<dbReference type="GO" id="GO:0006777">
    <property type="term" value="P:Mo-molybdopterin cofactor biosynthetic process"/>
    <property type="evidence" value="ECO:0007669"/>
    <property type="project" value="UniProtKB-UniRule"/>
</dbReference>
<feature type="binding site" evidence="12">
    <location>
        <position position="135"/>
    </location>
    <ligand>
        <name>S-adenosyl-L-methionine</name>
        <dbReference type="ChEBI" id="CHEBI:59789"/>
    </ligand>
</feature>
<dbReference type="InterPro" id="IPR050105">
    <property type="entry name" value="MoCo_biosynth_MoaA/MoaC"/>
</dbReference>
<feature type="binding site" evidence="12">
    <location>
        <position position="76"/>
    </location>
    <ligand>
        <name>GTP</name>
        <dbReference type="ChEBI" id="CHEBI:37565"/>
    </ligand>
</feature>
<keyword evidence="9 12" id="KW-0501">Molybdenum cofactor biosynthesis</keyword>
<keyword evidence="18" id="KW-1185">Reference proteome</keyword>
<dbReference type="SMART" id="SM00729">
    <property type="entry name" value="Elp3"/>
    <property type="match status" value="1"/>
</dbReference>
<comment type="function">
    <text evidence="12">Catalyzes the cyclization of GTP to (8S)-3',8-cyclo-7,8-dihydroguanosine 5'-triphosphate.</text>
</comment>
<feature type="region of interest" description="Disordered" evidence="13">
    <location>
        <begin position="325"/>
        <end position="349"/>
    </location>
</feature>
<dbReference type="InterPro" id="IPR040064">
    <property type="entry name" value="MoaA-like"/>
</dbReference>
<dbReference type="SFLD" id="SFLDS00029">
    <property type="entry name" value="Radical_SAM"/>
    <property type="match status" value="1"/>
</dbReference>
<dbReference type="GO" id="GO:0005525">
    <property type="term" value="F:GTP binding"/>
    <property type="evidence" value="ECO:0007669"/>
    <property type="project" value="UniProtKB-UniRule"/>
</dbReference>
<keyword evidence="8 12" id="KW-0342">GTP-binding</keyword>
<keyword evidence="7 12" id="KW-0411">Iron-sulfur</keyword>
<evidence type="ECO:0000256" key="11">
    <source>
        <dbReference type="ARBA" id="ARBA00048697"/>
    </source>
</evidence>
<comment type="pathway">
    <text evidence="12">Cofactor biosynthesis; molybdopterin biosynthesis.</text>
</comment>
<evidence type="ECO:0000256" key="9">
    <source>
        <dbReference type="ARBA" id="ARBA00023150"/>
    </source>
</evidence>
<feature type="binding site" evidence="12">
    <location>
        <position position="205"/>
    </location>
    <ligand>
        <name>S-adenosyl-L-methionine</name>
        <dbReference type="ChEBI" id="CHEBI:59789"/>
    </ligand>
</feature>
<dbReference type="PROSITE" id="PS01305">
    <property type="entry name" value="MOAA_NIFB_PQQE"/>
    <property type="match status" value="1"/>
</dbReference>
<feature type="binding site" evidence="12">
    <location>
        <position position="36"/>
    </location>
    <ligand>
        <name>[4Fe-4S] cluster</name>
        <dbReference type="ChEBI" id="CHEBI:49883"/>
        <label>1</label>
        <note>4Fe-4S-S-AdoMet</note>
    </ligand>
</feature>
<evidence type="ECO:0000256" key="5">
    <source>
        <dbReference type="ARBA" id="ARBA00022741"/>
    </source>
</evidence>
<dbReference type="HAMAP" id="MF_01225_B">
    <property type="entry name" value="MoaA_B"/>
    <property type="match status" value="1"/>
</dbReference>
<dbReference type="InterPro" id="IPR058240">
    <property type="entry name" value="rSAM_sf"/>
</dbReference>
<sequence length="349" mass="37649">MTASQVSVRAAGLPDRFGRVATDLRVSVTDRCNLRCTYCMPAEGMAWLPRRELLTDDELLRLIRIGVERLGVTKVRFTGGEPLIRPTLETLIAATSAMRGPDGVVPAIALTTNGIGLDRRAAGLVRAGLGRVNISLDSLDPDRFAAVARRDRLDDVLAGIDAALEAGLEPVKINAVPQRTYRDDVPELLSFCLDRGLELRFIEYMPIGAPGWSKDAVISADDILSALGEAGYSLSEDRRPRGSAPAQRWSVTAPDGRTGRVGIIASVTRPFCGDCSRTRLTADGQIRNCLFSTRETDLRAALRSGASDDELIMLWQGEMWRKAEAHGSDGAHGSGEFGDSARRMSAIGG</sequence>
<feature type="binding site" evidence="12">
    <location>
        <position position="25"/>
    </location>
    <ligand>
        <name>GTP</name>
        <dbReference type="ChEBI" id="CHEBI:37565"/>
    </ligand>
</feature>
<dbReference type="Gene3D" id="3.20.20.70">
    <property type="entry name" value="Aldolase class I"/>
    <property type="match status" value="1"/>
</dbReference>
<comment type="catalytic activity">
    <reaction evidence="11 12">
        <text>GTP + AH2 + S-adenosyl-L-methionine = (8S)-3',8-cyclo-7,8-dihydroguanosine 5'-triphosphate + 5'-deoxyadenosine + L-methionine + A + H(+)</text>
        <dbReference type="Rhea" id="RHEA:49576"/>
        <dbReference type="ChEBI" id="CHEBI:13193"/>
        <dbReference type="ChEBI" id="CHEBI:15378"/>
        <dbReference type="ChEBI" id="CHEBI:17319"/>
        <dbReference type="ChEBI" id="CHEBI:17499"/>
        <dbReference type="ChEBI" id="CHEBI:37565"/>
        <dbReference type="ChEBI" id="CHEBI:57844"/>
        <dbReference type="ChEBI" id="CHEBI:59789"/>
        <dbReference type="ChEBI" id="CHEBI:131766"/>
        <dbReference type="EC" id="4.1.99.22"/>
    </reaction>
</comment>